<accession>A0A084W0L9</accession>
<keyword evidence="4" id="KW-1185">Reference proteome</keyword>
<feature type="region of interest" description="Disordered" evidence="1">
    <location>
        <begin position="1"/>
        <end position="27"/>
    </location>
</feature>
<feature type="compositionally biased region" description="Polar residues" evidence="1">
    <location>
        <begin position="16"/>
        <end position="26"/>
    </location>
</feature>
<reference evidence="2 4" key="1">
    <citation type="journal article" date="2014" name="BMC Genomics">
        <title>Genome sequence of Anopheles sinensis provides insight into genetics basis of mosquito competence for malaria parasites.</title>
        <authorList>
            <person name="Zhou D."/>
            <person name="Zhang D."/>
            <person name="Ding G."/>
            <person name="Shi L."/>
            <person name="Hou Q."/>
            <person name="Ye Y."/>
            <person name="Xu Y."/>
            <person name="Zhou H."/>
            <person name="Xiong C."/>
            <person name="Li S."/>
            <person name="Yu J."/>
            <person name="Hong S."/>
            <person name="Yu X."/>
            <person name="Zou P."/>
            <person name="Chen C."/>
            <person name="Chang X."/>
            <person name="Wang W."/>
            <person name="Lv Y."/>
            <person name="Sun Y."/>
            <person name="Ma L."/>
            <person name="Shen B."/>
            <person name="Zhu C."/>
        </authorList>
    </citation>
    <scope>NUCLEOTIDE SEQUENCE [LARGE SCALE GENOMIC DNA]</scope>
</reference>
<organism evidence="3 4">
    <name type="scientific">Anopheles sinensis</name>
    <name type="common">Mosquito</name>
    <dbReference type="NCBI Taxonomy" id="74873"/>
    <lineage>
        <taxon>Eukaryota</taxon>
        <taxon>Metazoa</taxon>
        <taxon>Ecdysozoa</taxon>
        <taxon>Arthropoda</taxon>
        <taxon>Hexapoda</taxon>
        <taxon>Insecta</taxon>
        <taxon>Pterygota</taxon>
        <taxon>Neoptera</taxon>
        <taxon>Endopterygota</taxon>
        <taxon>Diptera</taxon>
        <taxon>Nematocera</taxon>
        <taxon>Culicoidea</taxon>
        <taxon>Culicidae</taxon>
        <taxon>Anophelinae</taxon>
        <taxon>Anopheles</taxon>
    </lineage>
</organism>
<evidence type="ECO:0000313" key="4">
    <source>
        <dbReference type="Proteomes" id="UP000030765"/>
    </source>
</evidence>
<gene>
    <name evidence="2" type="ORF">ZHAS_00011501</name>
</gene>
<protein>
    <submittedName>
        <fullName evidence="2 3">Uncharacterized protein</fullName>
    </submittedName>
</protein>
<proteinExistence type="predicted"/>
<dbReference type="EMBL" id="ATLV01019123">
    <property type="status" value="NOT_ANNOTATED_CDS"/>
    <property type="molecule type" value="Genomic_DNA"/>
</dbReference>
<sequence>MELRQTMQRSLPAPTSPYQRQSSAAGCSNLPAGSELLLSHTLSTSGVRVRRKHLPNLPTICEKLRAIFNVQLQEIQSKEEPQYQQQFATFQVLQETIAGPGAAVGSTVGSIVIGNGDLLCQIQGER</sequence>
<dbReference type="EMBL" id="KE525262">
    <property type="protein sequence ID" value="KFB43763.1"/>
    <property type="molecule type" value="Genomic_DNA"/>
</dbReference>
<dbReference type="VEuPathDB" id="VectorBase:ASIS007051"/>
<evidence type="ECO:0000313" key="3">
    <source>
        <dbReference type="EnsemblMetazoa" id="ASIC011501-PA"/>
    </source>
</evidence>
<dbReference type="AlphaFoldDB" id="A0A084W0L9"/>
<reference evidence="3" key="2">
    <citation type="submission" date="2020-05" db="UniProtKB">
        <authorList>
            <consortium name="EnsemblMetazoa"/>
        </authorList>
    </citation>
    <scope>IDENTIFICATION</scope>
</reference>
<evidence type="ECO:0000256" key="1">
    <source>
        <dbReference type="SAM" id="MobiDB-lite"/>
    </source>
</evidence>
<dbReference type="Proteomes" id="UP000030765">
    <property type="component" value="Unassembled WGS sequence"/>
</dbReference>
<evidence type="ECO:0000313" key="2">
    <source>
        <dbReference type="EMBL" id="KFB43763.1"/>
    </source>
</evidence>
<name>A0A084W0L9_ANOSI</name>
<dbReference type="VEuPathDB" id="VectorBase:ASIC011501"/>
<dbReference type="EnsemblMetazoa" id="ASIC011501-RA">
    <property type="protein sequence ID" value="ASIC011501-PA"/>
    <property type="gene ID" value="ASIC011501"/>
</dbReference>